<evidence type="ECO:0000313" key="1">
    <source>
        <dbReference type="EMBL" id="KWT72043.1"/>
    </source>
</evidence>
<name>A0A125NW75_HYPSL</name>
<evidence type="ECO:0000313" key="2">
    <source>
        <dbReference type="Proteomes" id="UP000059074"/>
    </source>
</evidence>
<comment type="caution">
    <text evidence="1">The sequence shown here is derived from an EMBL/GenBank/DDBJ whole genome shotgun (WGS) entry which is preliminary data.</text>
</comment>
<proteinExistence type="predicted"/>
<keyword evidence="2" id="KW-1185">Reference proteome</keyword>
<dbReference type="Proteomes" id="UP000059074">
    <property type="component" value="Unassembled WGS sequence"/>
</dbReference>
<dbReference type="EMBL" id="LMTR01000015">
    <property type="protein sequence ID" value="KWT72043.1"/>
    <property type="molecule type" value="Genomic_DNA"/>
</dbReference>
<gene>
    <name evidence="1" type="ORF">APY04_0326</name>
</gene>
<dbReference type="PATRIC" id="fig|121290.4.peg.2979"/>
<protein>
    <submittedName>
        <fullName evidence="1">Uncharacterized protein</fullName>
    </submittedName>
</protein>
<dbReference type="STRING" id="121290.APY04_0326"/>
<organism evidence="1 2">
    <name type="scientific">Hyphomicrobium sulfonivorans</name>
    <dbReference type="NCBI Taxonomy" id="121290"/>
    <lineage>
        <taxon>Bacteria</taxon>
        <taxon>Pseudomonadati</taxon>
        <taxon>Pseudomonadota</taxon>
        <taxon>Alphaproteobacteria</taxon>
        <taxon>Hyphomicrobiales</taxon>
        <taxon>Hyphomicrobiaceae</taxon>
        <taxon>Hyphomicrobium</taxon>
    </lineage>
</organism>
<sequence length="48" mass="5204">MWLFRRFPAINNGRSKLFAPWRIHHAGHPGPSSVAATAAFSVEGTGKA</sequence>
<dbReference type="AlphaFoldDB" id="A0A125NW75"/>
<accession>A0A125NW75</accession>
<reference evidence="1 2" key="1">
    <citation type="submission" date="2015-10" db="EMBL/GenBank/DDBJ databases">
        <title>Transcriptomic analysis of a linuron degrading triple-species bacterial consortium.</title>
        <authorList>
            <person name="Albers P."/>
        </authorList>
    </citation>
    <scope>NUCLEOTIDE SEQUENCE [LARGE SCALE GENOMIC DNA]</scope>
    <source>
        <strain evidence="1 2">WDL6</strain>
    </source>
</reference>